<evidence type="ECO:0000313" key="5">
    <source>
        <dbReference type="Proteomes" id="UP000606786"/>
    </source>
</evidence>
<proteinExistence type="predicted"/>
<keyword evidence="5" id="KW-1185">Reference proteome</keyword>
<dbReference type="SMART" id="SM00326">
    <property type="entry name" value="SH3"/>
    <property type="match status" value="1"/>
</dbReference>
<comment type="caution">
    <text evidence="4">The sequence shown here is derived from an EMBL/GenBank/DDBJ whole genome shotgun (WGS) entry which is preliminary data.</text>
</comment>
<dbReference type="CDD" id="cd11872">
    <property type="entry name" value="SH3_DOCK_AB"/>
    <property type="match status" value="1"/>
</dbReference>
<dbReference type="InterPro" id="IPR026791">
    <property type="entry name" value="DOCK"/>
</dbReference>
<evidence type="ECO:0000256" key="1">
    <source>
        <dbReference type="ARBA" id="ARBA00022443"/>
    </source>
</evidence>
<evidence type="ECO:0000256" key="2">
    <source>
        <dbReference type="PROSITE-ProRule" id="PRU00192"/>
    </source>
</evidence>
<dbReference type="Proteomes" id="UP000606786">
    <property type="component" value="Unassembled WGS sequence"/>
</dbReference>
<dbReference type="InterPro" id="IPR032376">
    <property type="entry name" value="DOCK_N"/>
</dbReference>
<dbReference type="AlphaFoldDB" id="A0A811U3Z3"/>
<dbReference type="OrthoDB" id="18896at2759"/>
<dbReference type="Gene3D" id="2.30.30.40">
    <property type="entry name" value="SH3 Domains"/>
    <property type="match status" value="1"/>
</dbReference>
<gene>
    <name evidence="4" type="ORF">CCAP1982_LOCUS2216</name>
</gene>
<dbReference type="PANTHER" id="PTHR45653:SF12">
    <property type="entry name" value="SPONGE, ISOFORM E"/>
    <property type="match status" value="1"/>
</dbReference>
<feature type="domain" description="SH3" evidence="3">
    <location>
        <begin position="53"/>
        <end position="114"/>
    </location>
</feature>
<dbReference type="GO" id="GO:0005737">
    <property type="term" value="C:cytoplasm"/>
    <property type="evidence" value="ECO:0007669"/>
    <property type="project" value="TreeGrafter"/>
</dbReference>
<dbReference type="GO" id="GO:0031267">
    <property type="term" value="F:small GTPase binding"/>
    <property type="evidence" value="ECO:0007669"/>
    <property type="project" value="TreeGrafter"/>
</dbReference>
<dbReference type="SUPFAM" id="SSF50044">
    <property type="entry name" value="SH3-domain"/>
    <property type="match status" value="1"/>
</dbReference>
<dbReference type="InterPro" id="IPR036028">
    <property type="entry name" value="SH3-like_dom_sf"/>
</dbReference>
<dbReference type="GO" id="GO:0005886">
    <property type="term" value="C:plasma membrane"/>
    <property type="evidence" value="ECO:0007669"/>
    <property type="project" value="TreeGrafter"/>
</dbReference>
<dbReference type="GO" id="GO:0005085">
    <property type="term" value="F:guanyl-nucleotide exchange factor activity"/>
    <property type="evidence" value="ECO:0007669"/>
    <property type="project" value="InterPro"/>
</dbReference>
<dbReference type="InterPro" id="IPR001452">
    <property type="entry name" value="SH3_domain"/>
</dbReference>
<dbReference type="PROSITE" id="PS50002">
    <property type="entry name" value="SH3"/>
    <property type="match status" value="1"/>
</dbReference>
<dbReference type="GO" id="GO:0007264">
    <property type="term" value="P:small GTPase-mediated signal transduction"/>
    <property type="evidence" value="ECO:0007669"/>
    <property type="project" value="InterPro"/>
</dbReference>
<dbReference type="PANTHER" id="PTHR45653">
    <property type="entry name" value="DEDICATOR OF CYTOKINESIS"/>
    <property type="match status" value="1"/>
</dbReference>
<protein>
    <submittedName>
        <fullName evidence="4">(Mediterranean fruit fly) hypothetical protein</fullName>
    </submittedName>
</protein>
<evidence type="ECO:0000313" key="4">
    <source>
        <dbReference type="EMBL" id="CAD6993401.1"/>
    </source>
</evidence>
<dbReference type="Pfam" id="PF16172">
    <property type="entry name" value="DOCK_N"/>
    <property type="match status" value="1"/>
</dbReference>
<organism evidence="4 5">
    <name type="scientific">Ceratitis capitata</name>
    <name type="common">Mediterranean fruit fly</name>
    <name type="synonym">Tephritis capitata</name>
    <dbReference type="NCBI Taxonomy" id="7213"/>
    <lineage>
        <taxon>Eukaryota</taxon>
        <taxon>Metazoa</taxon>
        <taxon>Ecdysozoa</taxon>
        <taxon>Arthropoda</taxon>
        <taxon>Hexapoda</taxon>
        <taxon>Insecta</taxon>
        <taxon>Pterygota</taxon>
        <taxon>Neoptera</taxon>
        <taxon>Endopterygota</taxon>
        <taxon>Diptera</taxon>
        <taxon>Brachycera</taxon>
        <taxon>Muscomorpha</taxon>
        <taxon>Tephritoidea</taxon>
        <taxon>Tephritidae</taxon>
        <taxon>Ceratitis</taxon>
        <taxon>Ceratitis</taxon>
    </lineage>
</organism>
<sequence>MVRIDKDLPLDRLKLSFHVPTLKILEINLDCFEHIFEENVQELGGLGASEHRTVLLLNMAIHNWNGDVRYGLPIDVGDSVEILEECKNWYRGTCARKSRAVGIFPKTYIHIKDLSKIDPVVAECTQVLREWSEIWKKLFVDRETYKFHTLRKVMLSILECRRELLGATLTQDQTLELQTLVVSRIDWGNR</sequence>
<dbReference type="Gene3D" id="1.20.1270.350">
    <property type="entry name" value="Dedicator of cytokinesis N-terminal subdomain"/>
    <property type="match status" value="1"/>
</dbReference>
<evidence type="ECO:0000259" key="3">
    <source>
        <dbReference type="PROSITE" id="PS50002"/>
    </source>
</evidence>
<name>A0A811U3Z3_CERCA</name>
<reference evidence="4" key="1">
    <citation type="submission" date="2020-11" db="EMBL/GenBank/DDBJ databases">
        <authorList>
            <person name="Whitehead M."/>
        </authorList>
    </citation>
    <scope>NUCLEOTIDE SEQUENCE</scope>
    <source>
        <strain evidence="4">EGII</strain>
    </source>
</reference>
<accession>A0A811U3Z3</accession>
<keyword evidence="1 2" id="KW-0728">SH3 domain</keyword>
<dbReference type="EMBL" id="CAJHJT010000001">
    <property type="protein sequence ID" value="CAD6993401.1"/>
    <property type="molecule type" value="Genomic_DNA"/>
</dbReference>
<dbReference type="InterPro" id="IPR042455">
    <property type="entry name" value="DOCK_N_sub1"/>
</dbReference>